<dbReference type="InterPro" id="IPR003331">
    <property type="entry name" value="UDP_GlcNAc_Epimerase_2_dom"/>
</dbReference>
<dbReference type="Pfam" id="PF02350">
    <property type="entry name" value="Epimerase_2"/>
    <property type="match status" value="1"/>
</dbReference>
<dbReference type="NCBIfam" id="TIGR00236">
    <property type="entry name" value="wecB"/>
    <property type="match status" value="1"/>
</dbReference>
<gene>
    <name evidence="3" type="primary">wecB_2</name>
    <name evidence="2" type="synonym">wecB_1</name>
    <name evidence="2" type="ORF">DNFNHJIP_00018</name>
    <name evidence="3" type="ORF">DNFNHJIP_00027</name>
</gene>
<dbReference type="EMBL" id="CAJHZY010000002">
    <property type="protein sequence ID" value="CAD7766620.1"/>
    <property type="molecule type" value="Genomic_DNA"/>
</dbReference>
<dbReference type="CDD" id="cd03786">
    <property type="entry name" value="GTB_UDP-GlcNAc_2-Epimerase"/>
    <property type="match status" value="1"/>
</dbReference>
<dbReference type="PANTHER" id="PTHR43174:SF1">
    <property type="entry name" value="UDP-N-ACETYLGLUCOSAMINE 2-EPIMERASE"/>
    <property type="match status" value="1"/>
</dbReference>
<sequence>MEGMESNDERREYGWRSWMKTCIIIGTRPEVIKMSPVVRACEGKGADYFVIHTGQHYSYNMDRVFFEQLGLPDAKYNLDVRSGRHGEQTGRMLTGIEKILIEEKPDVVLVEGDTNTVLAGALAASKLGVMVGHLEAGLRSYDKRMPEEINRVVADHISDYLFAPTVQSREILLGEGISDGKIFVTGNTVVDAVYQNLKIVNDRDGDRGTGHDLESNGYFLATAHRQENVDDAARFAGILRGLELVSKEFSLPVIYPIHPRARKMMDEFSLDAEGVTFIEPLDYLSFLKLESAARLVLTDSGGVQEESCILKVPCVTLRDNTERPETAEVGANVLVGVNHEKILEGVRMMIDRTREWENPFGNGNAGKRIVKIITNSGRS</sequence>
<evidence type="ECO:0000313" key="2">
    <source>
        <dbReference type="EMBL" id="CAD7766620.1"/>
    </source>
</evidence>
<keyword evidence="3" id="KW-0413">Isomerase</keyword>
<dbReference type="AlphaFoldDB" id="A0A812A0Z7"/>
<proteinExistence type="predicted"/>
<accession>A0A812A0Z7</accession>
<dbReference type="GO" id="GO:0008761">
    <property type="term" value="F:UDP-N-acetylglucosamine 2-epimerase activity"/>
    <property type="evidence" value="ECO:0007669"/>
    <property type="project" value="UniProtKB-EC"/>
</dbReference>
<dbReference type="EC" id="5.1.3.14" evidence="3"/>
<feature type="domain" description="UDP-N-acetylglucosamine 2-epimerase" evidence="1">
    <location>
        <begin position="45"/>
        <end position="373"/>
    </location>
</feature>
<dbReference type="Gene3D" id="3.40.50.2000">
    <property type="entry name" value="Glycogen Phosphorylase B"/>
    <property type="match status" value="2"/>
</dbReference>
<dbReference type="Proteomes" id="UP000614580">
    <property type="component" value="Unassembled WGS sequence"/>
</dbReference>
<dbReference type="SUPFAM" id="SSF53756">
    <property type="entry name" value="UDP-Glycosyltransferase/glycogen phosphorylase"/>
    <property type="match status" value="1"/>
</dbReference>
<dbReference type="InterPro" id="IPR029767">
    <property type="entry name" value="WecB-like"/>
</dbReference>
<reference evidence="3" key="1">
    <citation type="submission" date="2020-12" db="EMBL/GenBank/DDBJ databases">
        <authorList>
            <person name="Hahn C.J."/>
            <person name="Laso-Perez R."/>
            <person name="Vulcano F."/>
            <person name="Vaziourakis K.-M."/>
            <person name="Stokke R."/>
            <person name="Steen I.H."/>
            <person name="Teske A."/>
            <person name="Boetius A."/>
            <person name="Liebeke M."/>
            <person name="Amann R."/>
            <person name="Knittel K."/>
        </authorList>
    </citation>
    <scope>NUCLEOTIDE SEQUENCE</scope>
    <source>
        <strain evidence="3">Gfbio:c6db26ca-90af-429b-aeed-0e3e8aed0b5e:GoM-Arc1_AMV-AAA_792_C10</strain>
    </source>
</reference>
<evidence type="ECO:0000313" key="4">
    <source>
        <dbReference type="Proteomes" id="UP000614580"/>
    </source>
</evidence>
<organism evidence="3 4">
    <name type="scientific">Candidatus Argoarchaeum ethanivorans</name>
    <dbReference type="NCBI Taxonomy" id="2608793"/>
    <lineage>
        <taxon>Archaea</taxon>
        <taxon>Methanobacteriati</taxon>
        <taxon>Methanobacteriota</taxon>
        <taxon>Stenosarchaea group</taxon>
        <taxon>Methanomicrobia</taxon>
        <taxon>Methanosarcinales</taxon>
        <taxon>Methanosarcinales incertae sedis</taxon>
        <taxon>GOM Arc I cluster</taxon>
        <taxon>Candidatus Argoarchaeum</taxon>
    </lineage>
</organism>
<name>A0A812A0Z7_9EURY</name>
<protein>
    <submittedName>
        <fullName evidence="3">UDP-N-acetylglucosamine 2-epimerase</fullName>
        <ecNumber evidence="3">5.1.3.14</ecNumber>
    </submittedName>
</protein>
<dbReference type="EMBL" id="CAJHZY010000002">
    <property type="protein sequence ID" value="CAD7766629.1"/>
    <property type="molecule type" value="Genomic_DNA"/>
</dbReference>
<dbReference type="PANTHER" id="PTHR43174">
    <property type="entry name" value="UDP-N-ACETYLGLUCOSAMINE 2-EPIMERASE"/>
    <property type="match status" value="1"/>
</dbReference>
<evidence type="ECO:0000313" key="3">
    <source>
        <dbReference type="EMBL" id="CAD7766629.1"/>
    </source>
</evidence>
<evidence type="ECO:0000259" key="1">
    <source>
        <dbReference type="Pfam" id="PF02350"/>
    </source>
</evidence>
<comment type="caution">
    <text evidence="3">The sequence shown here is derived from an EMBL/GenBank/DDBJ whole genome shotgun (WGS) entry which is preliminary data.</text>
</comment>